<dbReference type="Proteomes" id="UP000246077">
    <property type="component" value="Unassembled WGS sequence"/>
</dbReference>
<dbReference type="Pfam" id="PF00839">
    <property type="entry name" value="Cys_rich_FGFR"/>
    <property type="match status" value="1"/>
</dbReference>
<feature type="signal peptide" evidence="1">
    <location>
        <begin position="1"/>
        <end position="23"/>
    </location>
</feature>
<comment type="caution">
    <text evidence="2">The sequence shown here is derived from an EMBL/GenBank/DDBJ whole genome shotgun (WGS) entry which is preliminary data.</text>
</comment>
<name>A0A317DWV3_9PROT</name>
<keyword evidence="3" id="KW-1185">Reference proteome</keyword>
<evidence type="ECO:0000313" key="3">
    <source>
        <dbReference type="Proteomes" id="UP000246077"/>
    </source>
</evidence>
<organism evidence="2 3">
    <name type="scientific">Zavarzinia compransoris</name>
    <dbReference type="NCBI Taxonomy" id="1264899"/>
    <lineage>
        <taxon>Bacteria</taxon>
        <taxon>Pseudomonadati</taxon>
        <taxon>Pseudomonadota</taxon>
        <taxon>Alphaproteobacteria</taxon>
        <taxon>Rhodospirillales</taxon>
        <taxon>Zavarziniaceae</taxon>
        <taxon>Zavarzinia</taxon>
    </lineage>
</organism>
<reference evidence="3" key="1">
    <citation type="submission" date="2018-05" db="EMBL/GenBank/DDBJ databases">
        <title>Zavarzinia sp. HR-AS.</title>
        <authorList>
            <person name="Lee Y."/>
            <person name="Jeon C.O."/>
        </authorList>
    </citation>
    <scope>NUCLEOTIDE SEQUENCE [LARGE SCALE GENOMIC DNA]</scope>
    <source>
        <strain evidence="3">DSM 1231</strain>
    </source>
</reference>
<evidence type="ECO:0008006" key="4">
    <source>
        <dbReference type="Google" id="ProtNLM"/>
    </source>
</evidence>
<feature type="chain" id="PRO_5016351656" description="Cysteine rich repeat protein" evidence="1">
    <location>
        <begin position="24"/>
        <end position="83"/>
    </location>
</feature>
<evidence type="ECO:0000313" key="2">
    <source>
        <dbReference type="EMBL" id="PWR18834.1"/>
    </source>
</evidence>
<proteinExistence type="predicted"/>
<dbReference type="EMBL" id="QGLF01000005">
    <property type="protein sequence ID" value="PWR18834.1"/>
    <property type="molecule type" value="Genomic_DNA"/>
</dbReference>
<gene>
    <name evidence="2" type="ORF">DKG75_17810</name>
</gene>
<evidence type="ECO:0000256" key="1">
    <source>
        <dbReference type="SAM" id="SignalP"/>
    </source>
</evidence>
<dbReference type="GO" id="GO:0016020">
    <property type="term" value="C:membrane"/>
    <property type="evidence" value="ECO:0007669"/>
    <property type="project" value="InterPro"/>
</dbReference>
<protein>
    <recommendedName>
        <fullName evidence="4">Cysteine rich repeat protein</fullName>
    </recommendedName>
</protein>
<dbReference type="AlphaFoldDB" id="A0A317DWV3"/>
<dbReference type="OrthoDB" id="7060861at2"/>
<keyword evidence="1" id="KW-0732">Signal</keyword>
<sequence>MSPFPTLALAAALAAGLAAPALAQGGPAAQKLRAACAKDIETLCPGVQPGGGRILQCLKQHRKEVSADCTAAFEEARAARKAP</sequence>
<accession>A0A317DWV3</accession>
<dbReference type="InterPro" id="IPR001893">
    <property type="entry name" value="Cys-rich_GLG1_repeat"/>
</dbReference>
<dbReference type="RefSeq" id="WP_109922520.1">
    <property type="nucleotide sequence ID" value="NZ_QGLF01000005.1"/>
</dbReference>